<comment type="caution">
    <text evidence="1">The sequence shown here is derived from an EMBL/GenBank/DDBJ whole genome shotgun (WGS) entry which is preliminary data.</text>
</comment>
<organism evidence="1 2">
    <name type="scientific">Eucalyptus globulus</name>
    <name type="common">Tasmanian blue gum</name>
    <dbReference type="NCBI Taxonomy" id="34317"/>
    <lineage>
        <taxon>Eukaryota</taxon>
        <taxon>Viridiplantae</taxon>
        <taxon>Streptophyta</taxon>
        <taxon>Embryophyta</taxon>
        <taxon>Tracheophyta</taxon>
        <taxon>Spermatophyta</taxon>
        <taxon>Magnoliopsida</taxon>
        <taxon>eudicotyledons</taxon>
        <taxon>Gunneridae</taxon>
        <taxon>Pentapetalae</taxon>
        <taxon>rosids</taxon>
        <taxon>malvids</taxon>
        <taxon>Myrtales</taxon>
        <taxon>Myrtaceae</taxon>
        <taxon>Myrtoideae</taxon>
        <taxon>Eucalypteae</taxon>
        <taxon>Eucalyptus</taxon>
    </lineage>
</organism>
<protein>
    <submittedName>
        <fullName evidence="1">Uncharacterized protein</fullName>
    </submittedName>
</protein>
<dbReference type="AlphaFoldDB" id="A0ABD3JJJ4"/>
<gene>
    <name evidence="1" type="ORF">ACJRO7_032455</name>
</gene>
<dbReference type="PANTHER" id="PTHR33484">
    <property type="entry name" value="BNAC07G33360D PROTEIN"/>
    <property type="match status" value="1"/>
</dbReference>
<reference evidence="1 2" key="1">
    <citation type="submission" date="2024-11" db="EMBL/GenBank/DDBJ databases">
        <title>Chromosome-level genome assembly of Eucalyptus globulus Labill. provides insights into its genome evolution.</title>
        <authorList>
            <person name="Li X."/>
        </authorList>
    </citation>
    <scope>NUCLEOTIDE SEQUENCE [LARGE SCALE GENOMIC DNA]</scope>
    <source>
        <strain evidence="1">CL2024</strain>
        <tissue evidence="1">Fresh tender leaves</tissue>
    </source>
</reference>
<dbReference type="EMBL" id="JBJKBG010000008">
    <property type="protein sequence ID" value="KAL3727715.1"/>
    <property type="molecule type" value="Genomic_DNA"/>
</dbReference>
<sequence>MAPHANRLANIGREGFALVDKFYDGVTADRPPKKQYNVPHKQAPVPSDEKVIDCKKAAKKYEGMLVVDYCKKKFVGWRF</sequence>
<keyword evidence="2" id="KW-1185">Reference proteome</keyword>
<name>A0ABD3JJJ4_EUCGL</name>
<dbReference type="Proteomes" id="UP001634007">
    <property type="component" value="Unassembled WGS sequence"/>
</dbReference>
<accession>A0ABD3JJJ4</accession>
<proteinExistence type="predicted"/>
<evidence type="ECO:0000313" key="2">
    <source>
        <dbReference type="Proteomes" id="UP001634007"/>
    </source>
</evidence>
<evidence type="ECO:0000313" key="1">
    <source>
        <dbReference type="EMBL" id="KAL3727715.1"/>
    </source>
</evidence>